<dbReference type="AlphaFoldDB" id="A0A5M8PKL5"/>
<proteinExistence type="predicted"/>
<gene>
    <name evidence="1" type="ORF">FRX48_07019</name>
</gene>
<name>A0A5M8PKL5_9LECA</name>
<organism evidence="1 2">
    <name type="scientific">Lasallia pustulata</name>
    <dbReference type="NCBI Taxonomy" id="136370"/>
    <lineage>
        <taxon>Eukaryota</taxon>
        <taxon>Fungi</taxon>
        <taxon>Dikarya</taxon>
        <taxon>Ascomycota</taxon>
        <taxon>Pezizomycotina</taxon>
        <taxon>Lecanoromycetes</taxon>
        <taxon>OSLEUM clade</taxon>
        <taxon>Umbilicariomycetidae</taxon>
        <taxon>Umbilicariales</taxon>
        <taxon>Umbilicariaceae</taxon>
        <taxon>Lasallia</taxon>
    </lineage>
</organism>
<reference evidence="1 2" key="1">
    <citation type="submission" date="2019-09" db="EMBL/GenBank/DDBJ databases">
        <title>The hologenome of the rock-dwelling lichen Lasallia pustulata.</title>
        <authorList>
            <person name="Greshake Tzovaras B."/>
            <person name="Segers F."/>
            <person name="Bicker A."/>
            <person name="Dal Grande F."/>
            <person name="Otte J."/>
            <person name="Hankeln T."/>
            <person name="Schmitt I."/>
            <person name="Ebersberger I."/>
        </authorList>
    </citation>
    <scope>NUCLEOTIDE SEQUENCE [LARGE SCALE GENOMIC DNA]</scope>
    <source>
        <strain evidence="1">A1-1</strain>
    </source>
</reference>
<dbReference type="OrthoDB" id="415706at2759"/>
<protein>
    <submittedName>
        <fullName evidence="1">Uncharacterized protein</fullName>
    </submittedName>
</protein>
<accession>A0A5M8PKL5</accession>
<sequence length="131" mass="14775">MLPKSEAGSPARMSNAMALNWVSQALMRTRDRELGGNFNPLLVGELFWEQSSNWHLLAKSHVDAVAQICRRVLLNLLQEICPEDVCSRLRSSQIQDALKEQCASATRELELLMEDGYVFDIKTGKLKTIVE</sequence>
<evidence type="ECO:0000313" key="1">
    <source>
        <dbReference type="EMBL" id="KAA6409465.1"/>
    </source>
</evidence>
<dbReference type="Proteomes" id="UP000324767">
    <property type="component" value="Unassembled WGS sequence"/>
</dbReference>
<comment type="caution">
    <text evidence="1">The sequence shown here is derived from an EMBL/GenBank/DDBJ whole genome shotgun (WGS) entry which is preliminary data.</text>
</comment>
<evidence type="ECO:0000313" key="2">
    <source>
        <dbReference type="Proteomes" id="UP000324767"/>
    </source>
</evidence>
<dbReference type="EMBL" id="VXIT01000011">
    <property type="protein sequence ID" value="KAA6409465.1"/>
    <property type="molecule type" value="Genomic_DNA"/>
</dbReference>